<name>A0ACC1L2U2_9FUNG</name>
<gene>
    <name evidence="1" type="ORF">H4R21_003410</name>
</gene>
<keyword evidence="2" id="KW-1185">Reference proteome</keyword>
<reference evidence="1" key="1">
    <citation type="submission" date="2022-07" db="EMBL/GenBank/DDBJ databases">
        <title>Phylogenomic reconstructions and comparative analyses of Kickxellomycotina fungi.</title>
        <authorList>
            <person name="Reynolds N.K."/>
            <person name="Stajich J.E."/>
            <person name="Barry K."/>
            <person name="Grigoriev I.V."/>
            <person name="Crous P."/>
            <person name="Smith M.E."/>
        </authorList>
    </citation>
    <scope>NUCLEOTIDE SEQUENCE</scope>
    <source>
        <strain evidence="1">BCRC 34780</strain>
    </source>
</reference>
<dbReference type="Proteomes" id="UP001140087">
    <property type="component" value="Unassembled WGS sequence"/>
</dbReference>
<protein>
    <submittedName>
        <fullName evidence="1">Uncharacterized protein</fullName>
    </submittedName>
</protein>
<evidence type="ECO:0000313" key="2">
    <source>
        <dbReference type="Proteomes" id="UP001140087"/>
    </source>
</evidence>
<sequence length="370" mass="40387">MFYVQTTILPASPCIVLRGPPSLAPSEVLTGRVLFRLGHCLKVKTATITFQQAGGSRHRLSLSPGGSPVQLREELFAAADQSADYVVWKANHGAKHQPLYEFPFSLVVPGHLHASVNTSLGAVCYELRVTVQTAGFGINTWSESLRVPVFRVPDEGALQRSLVSDSLRTQADWLGAVVLQLLSDATAVADDTKMRARIVVRPLQKGLRLADIGLRLAEAVCFKQQVDRFGDPRTHDRVVCQVHRAACHIAPSGLSALPLTRECSFDMELHVPRAFGGIQYSMDTHDLRIGHDLVLTATVIDENQCPHHLRISSPVQVVPSLALDSAFTELPAYHQSGLDRLLLANACLLPAYSPSHPPLPPPPRYQHANA</sequence>
<organism evidence="1 2">
    <name type="scientific">Coemansia helicoidea</name>
    <dbReference type="NCBI Taxonomy" id="1286919"/>
    <lineage>
        <taxon>Eukaryota</taxon>
        <taxon>Fungi</taxon>
        <taxon>Fungi incertae sedis</taxon>
        <taxon>Zoopagomycota</taxon>
        <taxon>Kickxellomycotina</taxon>
        <taxon>Kickxellomycetes</taxon>
        <taxon>Kickxellales</taxon>
        <taxon>Kickxellaceae</taxon>
        <taxon>Coemansia</taxon>
    </lineage>
</organism>
<accession>A0ACC1L2U2</accession>
<dbReference type="EMBL" id="JANBUN010001067">
    <property type="protein sequence ID" value="KAJ2799839.1"/>
    <property type="molecule type" value="Genomic_DNA"/>
</dbReference>
<proteinExistence type="predicted"/>
<comment type="caution">
    <text evidence="1">The sequence shown here is derived from an EMBL/GenBank/DDBJ whole genome shotgun (WGS) entry which is preliminary data.</text>
</comment>
<evidence type="ECO:0000313" key="1">
    <source>
        <dbReference type="EMBL" id="KAJ2799839.1"/>
    </source>
</evidence>